<dbReference type="GO" id="GO:0004674">
    <property type="term" value="F:protein serine/threonine kinase activity"/>
    <property type="evidence" value="ECO:0007669"/>
    <property type="project" value="UniProtKB-KW"/>
</dbReference>
<keyword evidence="9" id="KW-1185">Reference proteome</keyword>
<feature type="region of interest" description="Disordered" evidence="7">
    <location>
        <begin position="1"/>
        <end position="26"/>
    </location>
</feature>
<evidence type="ECO:0000256" key="6">
    <source>
        <dbReference type="PROSITE-ProRule" id="PRU10141"/>
    </source>
</evidence>
<dbReference type="GO" id="GO:0005634">
    <property type="term" value="C:nucleus"/>
    <property type="evidence" value="ECO:0007669"/>
    <property type="project" value="TreeGrafter"/>
</dbReference>
<organism evidence="8 9">
    <name type="scientific">Eptatretus burgeri</name>
    <name type="common">Inshore hagfish</name>
    <dbReference type="NCBI Taxonomy" id="7764"/>
    <lineage>
        <taxon>Eukaryota</taxon>
        <taxon>Metazoa</taxon>
        <taxon>Chordata</taxon>
        <taxon>Craniata</taxon>
        <taxon>Vertebrata</taxon>
        <taxon>Cyclostomata</taxon>
        <taxon>Myxini</taxon>
        <taxon>Myxiniformes</taxon>
        <taxon>Myxinidae</taxon>
        <taxon>Eptatretinae</taxon>
        <taxon>Eptatretus</taxon>
    </lineage>
</organism>
<feature type="region of interest" description="Disordered" evidence="7">
    <location>
        <begin position="69"/>
        <end position="134"/>
    </location>
</feature>
<evidence type="ECO:0000313" key="9">
    <source>
        <dbReference type="Proteomes" id="UP000694388"/>
    </source>
</evidence>
<dbReference type="Ensembl" id="ENSEBUT00000027352.1">
    <property type="protein sequence ID" value="ENSEBUP00000026776.1"/>
    <property type="gene ID" value="ENSEBUG00000016490.1"/>
</dbReference>
<evidence type="ECO:0000256" key="7">
    <source>
        <dbReference type="SAM" id="MobiDB-lite"/>
    </source>
</evidence>
<keyword evidence="5 6" id="KW-0067">ATP-binding</keyword>
<keyword evidence="3 6" id="KW-0547">Nucleotide-binding</keyword>
<proteinExistence type="predicted"/>
<dbReference type="PANTHER" id="PTHR46485:SF5">
    <property type="entry name" value="CENTER DIVIDER, ISOFORM A"/>
    <property type="match status" value="1"/>
</dbReference>
<keyword evidence="4" id="KW-0418">Kinase</keyword>
<keyword evidence="2" id="KW-0808">Transferase</keyword>
<dbReference type="InterPro" id="IPR011009">
    <property type="entry name" value="Kinase-like_dom_sf"/>
</dbReference>
<protein>
    <recommendedName>
        <fullName evidence="10">Protein kinase domain-containing protein</fullName>
    </recommendedName>
</protein>
<dbReference type="PANTHER" id="PTHR46485">
    <property type="entry name" value="LIM DOMAIN KINASE 1"/>
    <property type="match status" value="1"/>
</dbReference>
<evidence type="ECO:0000256" key="3">
    <source>
        <dbReference type="ARBA" id="ARBA00022741"/>
    </source>
</evidence>
<reference evidence="8" key="1">
    <citation type="submission" date="2025-08" db="UniProtKB">
        <authorList>
            <consortium name="Ensembl"/>
        </authorList>
    </citation>
    <scope>IDENTIFICATION</scope>
</reference>
<dbReference type="AlphaFoldDB" id="A0A8C4R8T7"/>
<dbReference type="GO" id="GO:0005737">
    <property type="term" value="C:cytoplasm"/>
    <property type="evidence" value="ECO:0007669"/>
    <property type="project" value="TreeGrafter"/>
</dbReference>
<evidence type="ECO:0000256" key="2">
    <source>
        <dbReference type="ARBA" id="ARBA00022679"/>
    </source>
</evidence>
<dbReference type="InterPro" id="IPR017441">
    <property type="entry name" value="Protein_kinase_ATP_BS"/>
</dbReference>
<evidence type="ECO:0000256" key="5">
    <source>
        <dbReference type="ARBA" id="ARBA00022840"/>
    </source>
</evidence>
<dbReference type="SUPFAM" id="SSF56112">
    <property type="entry name" value="Protein kinase-like (PK-like)"/>
    <property type="match status" value="1"/>
</dbReference>
<feature type="compositionally biased region" description="Basic and acidic residues" evidence="7">
    <location>
        <begin position="84"/>
        <end position="93"/>
    </location>
</feature>
<feature type="binding site" evidence="6">
    <location>
        <position position="220"/>
    </location>
    <ligand>
        <name>ATP</name>
        <dbReference type="ChEBI" id="CHEBI:30616"/>
    </ligand>
</feature>
<dbReference type="GeneTree" id="ENSGT00940000164721"/>
<dbReference type="Proteomes" id="UP000694388">
    <property type="component" value="Unplaced"/>
</dbReference>
<dbReference type="Gene3D" id="3.30.200.20">
    <property type="entry name" value="Phosphorylase Kinase, domain 1"/>
    <property type="match status" value="1"/>
</dbReference>
<sequence length="273" mass="29170">MENGGIAPRAEPGGRGPVASSPGTGPCLLQAVTHGLARHPVTDRASPATGCPPAVSAFTFDTVRPGMKCSHSPHVPHEPIPGEPRYDGADELGHGVSPRGAQDPAKSAPASDDRTRTTEPPVGDLPGGRVFDHRPRTYGVGAAAQMFEKTDCRFDTTFGSDSNPSSQIRGLKSQTCQALLSAVSTITRLDDFVCEKIGSGFFSEVYKVQHKTTGRVMALKMNVQKGNRFNMLVEVQLLNRLWHPNVRLGQSLRDPQSLMIGGKPRGNLPRSDG</sequence>
<evidence type="ECO:0000256" key="1">
    <source>
        <dbReference type="ARBA" id="ARBA00022527"/>
    </source>
</evidence>
<dbReference type="GO" id="GO:0005524">
    <property type="term" value="F:ATP binding"/>
    <property type="evidence" value="ECO:0007669"/>
    <property type="project" value="UniProtKB-UniRule"/>
</dbReference>
<feature type="region of interest" description="Disordered" evidence="7">
    <location>
        <begin position="253"/>
        <end position="273"/>
    </location>
</feature>
<evidence type="ECO:0000313" key="8">
    <source>
        <dbReference type="Ensembl" id="ENSEBUP00000026776.1"/>
    </source>
</evidence>
<reference evidence="8" key="2">
    <citation type="submission" date="2025-09" db="UniProtKB">
        <authorList>
            <consortium name="Ensembl"/>
        </authorList>
    </citation>
    <scope>IDENTIFICATION</scope>
</reference>
<accession>A0A8C4R8T7</accession>
<keyword evidence="1" id="KW-0723">Serine/threonine-protein kinase</keyword>
<evidence type="ECO:0008006" key="10">
    <source>
        <dbReference type="Google" id="ProtNLM"/>
    </source>
</evidence>
<dbReference type="PROSITE" id="PS00107">
    <property type="entry name" value="PROTEIN_KINASE_ATP"/>
    <property type="match status" value="1"/>
</dbReference>
<dbReference type="InterPro" id="IPR050940">
    <property type="entry name" value="Actin_reg-Ser/Thr_kinase"/>
</dbReference>
<dbReference type="GO" id="GO:0030036">
    <property type="term" value="P:actin cytoskeleton organization"/>
    <property type="evidence" value="ECO:0007669"/>
    <property type="project" value="TreeGrafter"/>
</dbReference>
<name>A0A8C4R8T7_EPTBU</name>
<evidence type="ECO:0000256" key="4">
    <source>
        <dbReference type="ARBA" id="ARBA00022777"/>
    </source>
</evidence>